<keyword evidence="1" id="KW-0732">Signal</keyword>
<accession>A0A914BY92</accession>
<reference evidence="3" key="1">
    <citation type="submission" date="2022-11" db="UniProtKB">
        <authorList>
            <consortium name="WormBaseParasite"/>
        </authorList>
    </citation>
    <scope>IDENTIFICATION</scope>
</reference>
<protein>
    <submittedName>
        <fullName evidence="3">Uncharacterized protein</fullName>
    </submittedName>
</protein>
<evidence type="ECO:0000256" key="1">
    <source>
        <dbReference type="SAM" id="SignalP"/>
    </source>
</evidence>
<organism evidence="2 3">
    <name type="scientific">Acrobeloides nanus</name>
    <dbReference type="NCBI Taxonomy" id="290746"/>
    <lineage>
        <taxon>Eukaryota</taxon>
        <taxon>Metazoa</taxon>
        <taxon>Ecdysozoa</taxon>
        <taxon>Nematoda</taxon>
        <taxon>Chromadorea</taxon>
        <taxon>Rhabditida</taxon>
        <taxon>Tylenchina</taxon>
        <taxon>Cephalobomorpha</taxon>
        <taxon>Cephaloboidea</taxon>
        <taxon>Cephalobidae</taxon>
        <taxon>Acrobeloides</taxon>
    </lineage>
</organism>
<dbReference type="Proteomes" id="UP000887540">
    <property type="component" value="Unplaced"/>
</dbReference>
<evidence type="ECO:0000313" key="3">
    <source>
        <dbReference type="WBParaSite" id="ACRNAN_Path_1279.g5000.t1"/>
    </source>
</evidence>
<feature type="chain" id="PRO_5037409985" evidence="1">
    <location>
        <begin position="29"/>
        <end position="106"/>
    </location>
</feature>
<sequence length="106" mass="12414">MGILRSMSFTWLFFTVVVLFLCIETIFARSISRDFDMDLEPISSNSAEDFLIKRAPMKRRLVVRLPYAQKPDSLQLGRIYKSIYSQPKEKKFNAEPLGFSLQRLFL</sequence>
<keyword evidence="2" id="KW-1185">Reference proteome</keyword>
<dbReference type="AlphaFoldDB" id="A0A914BY92"/>
<name>A0A914BY92_9BILA</name>
<dbReference type="WBParaSite" id="ACRNAN_Path_1279.g5000.t1">
    <property type="protein sequence ID" value="ACRNAN_Path_1279.g5000.t1"/>
    <property type="gene ID" value="ACRNAN_Path_1279.g5000"/>
</dbReference>
<evidence type="ECO:0000313" key="2">
    <source>
        <dbReference type="Proteomes" id="UP000887540"/>
    </source>
</evidence>
<proteinExistence type="predicted"/>
<feature type="signal peptide" evidence="1">
    <location>
        <begin position="1"/>
        <end position="28"/>
    </location>
</feature>